<dbReference type="GO" id="GO:0005789">
    <property type="term" value="C:endoplasmic reticulum membrane"/>
    <property type="evidence" value="ECO:0007669"/>
    <property type="project" value="UniProtKB-SubCell"/>
</dbReference>
<evidence type="ECO:0000256" key="12">
    <source>
        <dbReference type="SAM" id="MobiDB-lite"/>
    </source>
</evidence>
<evidence type="ECO:0000256" key="4">
    <source>
        <dbReference type="ARBA" id="ARBA00010617"/>
    </source>
</evidence>
<evidence type="ECO:0000256" key="3">
    <source>
        <dbReference type="ARBA" id="ARBA00004406"/>
    </source>
</evidence>
<evidence type="ECO:0000256" key="5">
    <source>
        <dbReference type="ARBA" id="ARBA00022617"/>
    </source>
</evidence>
<evidence type="ECO:0000256" key="13">
    <source>
        <dbReference type="SAM" id="SignalP"/>
    </source>
</evidence>
<name>A0A921ZIP5_MANSE</name>
<evidence type="ECO:0000256" key="1">
    <source>
        <dbReference type="ARBA" id="ARBA00001971"/>
    </source>
</evidence>
<dbReference type="PANTHER" id="PTHR24291">
    <property type="entry name" value="CYTOCHROME P450 FAMILY 4"/>
    <property type="match status" value="1"/>
</dbReference>
<reference evidence="14" key="1">
    <citation type="journal article" date="2016" name="Insect Biochem. Mol. Biol.">
        <title>Multifaceted biological insights from a draft genome sequence of the tobacco hornworm moth, Manduca sexta.</title>
        <authorList>
            <person name="Kanost M.R."/>
            <person name="Arrese E.L."/>
            <person name="Cao X."/>
            <person name="Chen Y.R."/>
            <person name="Chellapilla S."/>
            <person name="Goldsmith M.R."/>
            <person name="Grosse-Wilde E."/>
            <person name="Heckel D.G."/>
            <person name="Herndon N."/>
            <person name="Jiang H."/>
            <person name="Papanicolaou A."/>
            <person name="Qu J."/>
            <person name="Soulages J.L."/>
            <person name="Vogel H."/>
            <person name="Walters J."/>
            <person name="Waterhouse R.M."/>
            <person name="Ahn S.J."/>
            <person name="Almeida F.C."/>
            <person name="An C."/>
            <person name="Aqrawi P."/>
            <person name="Bretschneider A."/>
            <person name="Bryant W.B."/>
            <person name="Bucks S."/>
            <person name="Chao H."/>
            <person name="Chevignon G."/>
            <person name="Christen J.M."/>
            <person name="Clarke D.F."/>
            <person name="Dittmer N.T."/>
            <person name="Ferguson L.C.F."/>
            <person name="Garavelou S."/>
            <person name="Gordon K.H.J."/>
            <person name="Gunaratna R.T."/>
            <person name="Han Y."/>
            <person name="Hauser F."/>
            <person name="He Y."/>
            <person name="Heidel-Fischer H."/>
            <person name="Hirsh A."/>
            <person name="Hu Y."/>
            <person name="Jiang H."/>
            <person name="Kalra D."/>
            <person name="Klinner C."/>
            <person name="Konig C."/>
            <person name="Kovar C."/>
            <person name="Kroll A.R."/>
            <person name="Kuwar S.S."/>
            <person name="Lee S.L."/>
            <person name="Lehman R."/>
            <person name="Li K."/>
            <person name="Li Z."/>
            <person name="Liang H."/>
            <person name="Lovelace S."/>
            <person name="Lu Z."/>
            <person name="Mansfield J.H."/>
            <person name="McCulloch K.J."/>
            <person name="Mathew T."/>
            <person name="Morton B."/>
            <person name="Muzny D.M."/>
            <person name="Neunemann D."/>
            <person name="Ongeri F."/>
            <person name="Pauchet Y."/>
            <person name="Pu L.L."/>
            <person name="Pyrousis I."/>
            <person name="Rao X.J."/>
            <person name="Redding A."/>
            <person name="Roesel C."/>
            <person name="Sanchez-Gracia A."/>
            <person name="Schaack S."/>
            <person name="Shukla A."/>
            <person name="Tetreau G."/>
            <person name="Wang Y."/>
            <person name="Xiong G.H."/>
            <person name="Traut W."/>
            <person name="Walsh T.K."/>
            <person name="Worley K.C."/>
            <person name="Wu D."/>
            <person name="Wu W."/>
            <person name="Wu Y.Q."/>
            <person name="Zhang X."/>
            <person name="Zou Z."/>
            <person name="Zucker H."/>
            <person name="Briscoe A.D."/>
            <person name="Burmester T."/>
            <person name="Clem R.J."/>
            <person name="Feyereisen R."/>
            <person name="Grimmelikhuijzen C.J.P."/>
            <person name="Hamodrakas S.J."/>
            <person name="Hansson B.S."/>
            <person name="Huguet E."/>
            <person name="Jermiin L.S."/>
            <person name="Lan Q."/>
            <person name="Lehman H.K."/>
            <person name="Lorenzen M."/>
            <person name="Merzendorfer H."/>
            <person name="Michalopoulos I."/>
            <person name="Morton D.B."/>
            <person name="Muthukrishnan S."/>
            <person name="Oakeshott J.G."/>
            <person name="Palmer W."/>
            <person name="Park Y."/>
            <person name="Passarelli A.L."/>
            <person name="Rozas J."/>
            <person name="Schwartz L.M."/>
            <person name="Smith W."/>
            <person name="Southgate A."/>
            <person name="Vilcinskas A."/>
            <person name="Vogt R."/>
            <person name="Wang P."/>
            <person name="Werren J."/>
            <person name="Yu X.Q."/>
            <person name="Zhou J.J."/>
            <person name="Brown S.J."/>
            <person name="Scherer S.E."/>
            <person name="Richards S."/>
            <person name="Blissard G.W."/>
        </authorList>
    </citation>
    <scope>NUCLEOTIDE SEQUENCE</scope>
</reference>
<evidence type="ECO:0000256" key="9">
    <source>
        <dbReference type="ARBA" id="ARBA00023002"/>
    </source>
</evidence>
<keyword evidence="13" id="KW-0732">Signal</keyword>
<comment type="subcellular location">
    <subcellularLocation>
        <location evidence="3">Endoplasmic reticulum membrane</location>
        <topology evidence="3">Peripheral membrane protein</topology>
    </subcellularLocation>
    <subcellularLocation>
        <location evidence="2">Microsome membrane</location>
        <topology evidence="2">Peripheral membrane protein</topology>
    </subcellularLocation>
</comment>
<feature type="signal peptide" evidence="13">
    <location>
        <begin position="1"/>
        <end position="19"/>
    </location>
</feature>
<dbReference type="GO" id="GO:0016705">
    <property type="term" value="F:oxidoreductase activity, acting on paired donors, with incorporation or reduction of molecular oxygen"/>
    <property type="evidence" value="ECO:0007669"/>
    <property type="project" value="InterPro"/>
</dbReference>
<evidence type="ECO:0008006" key="16">
    <source>
        <dbReference type="Google" id="ProtNLM"/>
    </source>
</evidence>
<keyword evidence="10" id="KW-0408">Iron</keyword>
<dbReference type="EMBL" id="JH668594">
    <property type="protein sequence ID" value="KAG6458743.1"/>
    <property type="molecule type" value="Genomic_DNA"/>
</dbReference>
<evidence type="ECO:0000313" key="14">
    <source>
        <dbReference type="EMBL" id="KAG6458743.1"/>
    </source>
</evidence>
<organism evidence="14 15">
    <name type="scientific">Manduca sexta</name>
    <name type="common">Tobacco hawkmoth</name>
    <name type="synonym">Tobacco hornworm</name>
    <dbReference type="NCBI Taxonomy" id="7130"/>
    <lineage>
        <taxon>Eukaryota</taxon>
        <taxon>Metazoa</taxon>
        <taxon>Ecdysozoa</taxon>
        <taxon>Arthropoda</taxon>
        <taxon>Hexapoda</taxon>
        <taxon>Insecta</taxon>
        <taxon>Pterygota</taxon>
        <taxon>Neoptera</taxon>
        <taxon>Endopterygota</taxon>
        <taxon>Lepidoptera</taxon>
        <taxon>Glossata</taxon>
        <taxon>Ditrysia</taxon>
        <taxon>Bombycoidea</taxon>
        <taxon>Sphingidae</taxon>
        <taxon>Sphinginae</taxon>
        <taxon>Sphingini</taxon>
        <taxon>Manduca</taxon>
    </lineage>
</organism>
<dbReference type="InterPro" id="IPR050196">
    <property type="entry name" value="Cytochrome_P450_Monoox"/>
</dbReference>
<evidence type="ECO:0000313" key="15">
    <source>
        <dbReference type="Proteomes" id="UP000791440"/>
    </source>
</evidence>
<dbReference type="AlphaFoldDB" id="A0A921ZIP5"/>
<gene>
    <name evidence="14" type="ORF">O3G_MSEX011031</name>
</gene>
<dbReference type="PANTHER" id="PTHR24291:SF189">
    <property type="entry name" value="CYTOCHROME P450 4C3-RELATED"/>
    <property type="match status" value="1"/>
</dbReference>
<keyword evidence="11" id="KW-0472">Membrane</keyword>
<reference evidence="14" key="2">
    <citation type="submission" date="2020-12" db="EMBL/GenBank/DDBJ databases">
        <authorList>
            <person name="Kanost M."/>
        </authorList>
    </citation>
    <scope>NUCLEOTIDE SEQUENCE</scope>
</reference>
<dbReference type="Pfam" id="PF00067">
    <property type="entry name" value="p450"/>
    <property type="match status" value="1"/>
</dbReference>
<dbReference type="GO" id="GO:0004497">
    <property type="term" value="F:monooxygenase activity"/>
    <property type="evidence" value="ECO:0007669"/>
    <property type="project" value="InterPro"/>
</dbReference>
<accession>A0A921ZIP5</accession>
<comment type="caution">
    <text evidence="14">The sequence shown here is derived from an EMBL/GenBank/DDBJ whole genome shotgun (WGS) entry which is preliminary data.</text>
</comment>
<evidence type="ECO:0000256" key="10">
    <source>
        <dbReference type="ARBA" id="ARBA00023004"/>
    </source>
</evidence>
<keyword evidence="15" id="KW-1185">Reference proteome</keyword>
<keyword evidence="8" id="KW-0492">Microsome</keyword>
<dbReference type="Proteomes" id="UP000791440">
    <property type="component" value="Unassembled WGS sequence"/>
</dbReference>
<keyword evidence="6" id="KW-0479">Metal-binding</keyword>
<evidence type="ECO:0000256" key="6">
    <source>
        <dbReference type="ARBA" id="ARBA00022723"/>
    </source>
</evidence>
<keyword evidence="9" id="KW-0560">Oxidoreductase</keyword>
<evidence type="ECO:0000256" key="7">
    <source>
        <dbReference type="ARBA" id="ARBA00022824"/>
    </source>
</evidence>
<dbReference type="GO" id="GO:0005506">
    <property type="term" value="F:iron ion binding"/>
    <property type="evidence" value="ECO:0007669"/>
    <property type="project" value="InterPro"/>
</dbReference>
<evidence type="ECO:0000256" key="8">
    <source>
        <dbReference type="ARBA" id="ARBA00022848"/>
    </source>
</evidence>
<evidence type="ECO:0000256" key="11">
    <source>
        <dbReference type="ARBA" id="ARBA00023136"/>
    </source>
</evidence>
<proteinExistence type="inferred from homology"/>
<keyword evidence="5" id="KW-0349">Heme</keyword>
<feature type="region of interest" description="Disordered" evidence="12">
    <location>
        <begin position="349"/>
        <end position="370"/>
    </location>
</feature>
<evidence type="ECO:0000256" key="2">
    <source>
        <dbReference type="ARBA" id="ARBA00004174"/>
    </source>
</evidence>
<keyword evidence="7" id="KW-0256">Endoplasmic reticulum</keyword>
<comment type="similarity">
    <text evidence="4">Belongs to the cytochrome P450 family.</text>
</comment>
<dbReference type="InterPro" id="IPR001128">
    <property type="entry name" value="Cyt_P450"/>
</dbReference>
<protein>
    <recommendedName>
        <fullName evidence="16">Cytochrome P450</fullName>
    </recommendedName>
</protein>
<sequence>MLWQIVVLLVLLWIYYGHHKNRRFIQFSKCFKNDYKTLPLIGHAYLFCGDGEVRMTAFQLLGRQALKHGGAAGAWFCRKFYVVITDPVDLDVVMKTSFEKATIMQFARNLIGNGSIFAPVPIWRPRRKVLAPTFSLKNLNKFMKIFNHQSRIMVDKLQKQVGAGPFSIWGYTSTFTMDAISETALGVKLNAQSHSDQPFLTAMDRCLYLITMRMVQPWLHFKFILSKLPLYKEFKTCKKIVYDFIDEIIVSKRKTMKGNINDESQEEQDDGRWKTLLELFIESSGGYTDVELREEILVILTAGTDTSAVGISFTLLMLSRHLDVQEKLYQECCNKGNYKALPTWADNGPVHRKRSQITDRNDQDNACGLK</sequence>
<dbReference type="GO" id="GO:0020037">
    <property type="term" value="F:heme binding"/>
    <property type="evidence" value="ECO:0007669"/>
    <property type="project" value="InterPro"/>
</dbReference>
<comment type="cofactor">
    <cofactor evidence="1">
        <name>heme</name>
        <dbReference type="ChEBI" id="CHEBI:30413"/>
    </cofactor>
</comment>
<feature type="chain" id="PRO_5036827648" description="Cytochrome P450" evidence="13">
    <location>
        <begin position="20"/>
        <end position="370"/>
    </location>
</feature>